<evidence type="ECO:0000256" key="1">
    <source>
        <dbReference type="ARBA" id="ARBA00006754"/>
    </source>
</evidence>
<evidence type="ECO:0000259" key="4">
    <source>
        <dbReference type="Pfam" id="PF17853"/>
    </source>
</evidence>
<evidence type="ECO:0000259" key="3">
    <source>
        <dbReference type="Pfam" id="PF13556"/>
    </source>
</evidence>
<organism evidence="5 6">
    <name type="scientific">Nocardioides imazamoxiresistens</name>
    <dbReference type="NCBI Taxonomy" id="3231893"/>
    <lineage>
        <taxon>Bacteria</taxon>
        <taxon>Bacillati</taxon>
        <taxon>Actinomycetota</taxon>
        <taxon>Actinomycetes</taxon>
        <taxon>Propionibacteriales</taxon>
        <taxon>Nocardioidaceae</taxon>
        <taxon>Nocardioides</taxon>
    </lineage>
</organism>
<feature type="domain" description="Purine catabolism PurC-like" evidence="2">
    <location>
        <begin position="18"/>
        <end position="135"/>
    </location>
</feature>
<sequence length="574" mass="62298">MFERRVQESWGYGISVAEMLELPALAGIACVAGAEGLVRRIERLNVMEVPDIAPWVRERELLLTTGYPVRERPEALVELVRDLHERGAAGLAVKLGRYLDEVPPGALEEADRLGIPLLTLPAIGFDEVLTVVLSEVLDRQSALLARSEQLHQDLLQRIVAGQGLTDVAAHVSRLVRARILVTTADGRVLVETDASHGEEGVATVPVHGDGLERDATGRVRVEDLSYGFTDGDPARIVVPVVAGRHDHGRMIATAVDAPLSRTDEHALQRAATVVALSITKQRELAAVESKYEGDFLRDVVAGTAGDPAEVVARAGMLGWDLERPVVVLVAQHDDPTPHFRPDAGASPPQDRFISAWRSVVRAHDPTSAVVGLSSEVVAVLGVPTGFDGDAEEFVRPFVTRVTGDGGGGRRTFCTGLSRLCHDVADLPAAYEQARSAVRVGRWLHGPGALVEFDSLGIHRLLSLVSDPAELAEFVEDTLGSLVSDEPDKVELRQTLQALLDHNLNVAETARQMLFHYNTLRYRITKLERMIGPFTTDPHLRLNVAVALQALTLRSVDERVSGKASLSTTHNKPVR</sequence>
<evidence type="ECO:0000259" key="2">
    <source>
        <dbReference type="Pfam" id="PF07905"/>
    </source>
</evidence>
<accession>A0ABU3PZ17</accession>
<dbReference type="Pfam" id="PF07905">
    <property type="entry name" value="PucR"/>
    <property type="match status" value="1"/>
</dbReference>
<feature type="domain" description="CdaR GGDEF-like" evidence="4">
    <location>
        <begin position="303"/>
        <end position="439"/>
    </location>
</feature>
<evidence type="ECO:0000313" key="5">
    <source>
        <dbReference type="EMBL" id="MDT9594015.1"/>
    </source>
</evidence>
<dbReference type="InterPro" id="IPR042070">
    <property type="entry name" value="PucR_C-HTH_sf"/>
</dbReference>
<dbReference type="Gene3D" id="1.10.10.2840">
    <property type="entry name" value="PucR C-terminal helix-turn-helix domain"/>
    <property type="match status" value="1"/>
</dbReference>
<reference evidence="5 6" key="1">
    <citation type="submission" date="2023-08" db="EMBL/GenBank/DDBJ databases">
        <title>Nocardioides seae sp. nov., a bacterium isolated from a soil.</title>
        <authorList>
            <person name="Wang X."/>
        </authorList>
    </citation>
    <scope>NUCLEOTIDE SEQUENCE [LARGE SCALE GENOMIC DNA]</scope>
    <source>
        <strain evidence="5 6">YZH12</strain>
    </source>
</reference>
<name>A0ABU3PZ17_9ACTN</name>
<gene>
    <name evidence="5" type="ORF">RDV89_13110</name>
</gene>
<dbReference type="InterPro" id="IPR012914">
    <property type="entry name" value="PucR_dom"/>
</dbReference>
<dbReference type="InterPro" id="IPR025736">
    <property type="entry name" value="PucR_C-HTH_dom"/>
</dbReference>
<dbReference type="Pfam" id="PF17853">
    <property type="entry name" value="GGDEF_2"/>
    <property type="match status" value="1"/>
</dbReference>
<keyword evidence="6" id="KW-1185">Reference proteome</keyword>
<dbReference type="InterPro" id="IPR041522">
    <property type="entry name" value="CdaR_GGDEF"/>
</dbReference>
<protein>
    <submittedName>
        <fullName evidence="5">PucR family transcriptional regulator ligand-binding domain-containing protein</fullName>
    </submittedName>
</protein>
<proteinExistence type="inferred from homology"/>
<dbReference type="RefSeq" id="WP_315733500.1">
    <property type="nucleotide sequence ID" value="NZ_JAVYII010000005.1"/>
</dbReference>
<evidence type="ECO:0000313" key="6">
    <source>
        <dbReference type="Proteomes" id="UP001268542"/>
    </source>
</evidence>
<feature type="domain" description="PucR C-terminal helix-turn-helix" evidence="3">
    <location>
        <begin position="491"/>
        <end position="549"/>
    </location>
</feature>
<dbReference type="PANTHER" id="PTHR33744">
    <property type="entry name" value="CARBOHYDRATE DIACID REGULATOR"/>
    <property type="match status" value="1"/>
</dbReference>
<dbReference type="EMBL" id="JAVYII010000005">
    <property type="protein sequence ID" value="MDT9594015.1"/>
    <property type="molecule type" value="Genomic_DNA"/>
</dbReference>
<dbReference type="Proteomes" id="UP001268542">
    <property type="component" value="Unassembled WGS sequence"/>
</dbReference>
<dbReference type="PANTHER" id="PTHR33744:SF1">
    <property type="entry name" value="DNA-BINDING TRANSCRIPTIONAL ACTIVATOR ADER"/>
    <property type="match status" value="1"/>
</dbReference>
<dbReference type="InterPro" id="IPR051448">
    <property type="entry name" value="CdaR-like_regulators"/>
</dbReference>
<comment type="similarity">
    <text evidence="1">Belongs to the CdaR family.</text>
</comment>
<comment type="caution">
    <text evidence="5">The sequence shown here is derived from an EMBL/GenBank/DDBJ whole genome shotgun (WGS) entry which is preliminary data.</text>
</comment>
<dbReference type="Pfam" id="PF13556">
    <property type="entry name" value="HTH_30"/>
    <property type="match status" value="1"/>
</dbReference>